<proteinExistence type="predicted"/>
<feature type="domain" description="AB hydrolase-1" evidence="2">
    <location>
        <begin position="26"/>
        <end position="253"/>
    </location>
</feature>
<dbReference type="OrthoDB" id="9808398at2"/>
<organism evidence="3 4">
    <name type="scientific">Alteribacillus persepolensis</name>
    <dbReference type="NCBI Taxonomy" id="568899"/>
    <lineage>
        <taxon>Bacteria</taxon>
        <taxon>Bacillati</taxon>
        <taxon>Bacillota</taxon>
        <taxon>Bacilli</taxon>
        <taxon>Bacillales</taxon>
        <taxon>Bacillaceae</taxon>
        <taxon>Alteribacillus</taxon>
    </lineage>
</organism>
<dbReference type="InterPro" id="IPR000073">
    <property type="entry name" value="AB_hydrolase_1"/>
</dbReference>
<dbReference type="GO" id="GO:0016020">
    <property type="term" value="C:membrane"/>
    <property type="evidence" value="ECO:0007669"/>
    <property type="project" value="TreeGrafter"/>
</dbReference>
<evidence type="ECO:0000259" key="2">
    <source>
        <dbReference type="Pfam" id="PF00561"/>
    </source>
</evidence>
<name>A0A1G8EED7_9BACI</name>
<evidence type="ECO:0000313" key="4">
    <source>
        <dbReference type="Proteomes" id="UP000199163"/>
    </source>
</evidence>
<dbReference type="Pfam" id="PF00561">
    <property type="entry name" value="Abhydrolase_1"/>
    <property type="match status" value="1"/>
</dbReference>
<sequence>MTDIQEKTVHTGEVQTHYWEAGAGRPMVLLHGGGAGADAWGNWNKVINQFVEKGFHVYAYDAIGFGETEKPDPNSFSYSQEARVNQAIQFIDQLGIDKPVLVGNSMGGLTSLGVAIRKPEKISELILMGVGKPKADSSGFKSLLNYDIGKDYMYKIVRNLTNEDFEVSEDMVDYRLRLTQKPGAMEAYNAIMEGIVAFEFDDEDLKNIKNKAFLVHGKADQMVPKERSYHLLETLENTWMYVMPHCGHWAMIEYPEEFVRVTSDFLQYH</sequence>
<keyword evidence="1" id="KW-0378">Hydrolase</keyword>
<dbReference type="PANTHER" id="PTHR43798">
    <property type="entry name" value="MONOACYLGLYCEROL LIPASE"/>
    <property type="match status" value="1"/>
</dbReference>
<evidence type="ECO:0000313" key="3">
    <source>
        <dbReference type="EMBL" id="SDH68069.1"/>
    </source>
</evidence>
<keyword evidence="4" id="KW-1185">Reference proteome</keyword>
<dbReference type="GO" id="GO:0016787">
    <property type="term" value="F:hydrolase activity"/>
    <property type="evidence" value="ECO:0007669"/>
    <property type="project" value="UniProtKB-KW"/>
</dbReference>
<dbReference type="InterPro" id="IPR050266">
    <property type="entry name" value="AB_hydrolase_sf"/>
</dbReference>
<gene>
    <name evidence="3" type="ORF">SAMN05192534_10952</name>
</gene>
<dbReference type="InterPro" id="IPR029058">
    <property type="entry name" value="AB_hydrolase_fold"/>
</dbReference>
<dbReference type="SUPFAM" id="SSF53474">
    <property type="entry name" value="alpha/beta-Hydrolases"/>
    <property type="match status" value="1"/>
</dbReference>
<dbReference type="EMBL" id="FNDK01000009">
    <property type="protein sequence ID" value="SDH68069.1"/>
    <property type="molecule type" value="Genomic_DNA"/>
</dbReference>
<accession>A0A1G8EED7</accession>
<dbReference type="STRING" id="568899.SAMN05192534_10952"/>
<dbReference type="PANTHER" id="PTHR43798:SF31">
    <property type="entry name" value="AB HYDROLASE SUPERFAMILY PROTEIN YCLE"/>
    <property type="match status" value="1"/>
</dbReference>
<evidence type="ECO:0000256" key="1">
    <source>
        <dbReference type="ARBA" id="ARBA00022801"/>
    </source>
</evidence>
<dbReference type="AlphaFoldDB" id="A0A1G8EED7"/>
<protein>
    <submittedName>
        <fullName evidence="3">Pimeloyl-ACP methyl ester carboxylesterase</fullName>
    </submittedName>
</protein>
<dbReference type="Proteomes" id="UP000199163">
    <property type="component" value="Unassembled WGS sequence"/>
</dbReference>
<reference evidence="4" key="1">
    <citation type="submission" date="2016-10" db="EMBL/GenBank/DDBJ databases">
        <authorList>
            <person name="Varghese N."/>
            <person name="Submissions S."/>
        </authorList>
    </citation>
    <scope>NUCLEOTIDE SEQUENCE [LARGE SCALE GENOMIC DNA]</scope>
    <source>
        <strain evidence="4">DSM 21632</strain>
    </source>
</reference>
<dbReference type="Gene3D" id="3.40.50.1820">
    <property type="entry name" value="alpha/beta hydrolase"/>
    <property type="match status" value="1"/>
</dbReference>
<dbReference type="PRINTS" id="PR00111">
    <property type="entry name" value="ABHYDROLASE"/>
</dbReference>
<dbReference type="RefSeq" id="WP_091273150.1">
    <property type="nucleotide sequence ID" value="NZ_FNDK01000009.1"/>
</dbReference>